<feature type="region of interest" description="Disordered" evidence="1">
    <location>
        <begin position="53"/>
        <end position="92"/>
    </location>
</feature>
<keyword evidence="3" id="KW-1185">Reference proteome</keyword>
<organism evidence="2 3">
    <name type="scientific">Paenibacillus sabuli</name>
    <dbReference type="NCBI Taxonomy" id="2772509"/>
    <lineage>
        <taxon>Bacteria</taxon>
        <taxon>Bacillati</taxon>
        <taxon>Bacillota</taxon>
        <taxon>Bacilli</taxon>
        <taxon>Bacillales</taxon>
        <taxon>Paenibacillaceae</taxon>
        <taxon>Paenibacillus</taxon>
    </lineage>
</organism>
<evidence type="ECO:0000313" key="3">
    <source>
        <dbReference type="Proteomes" id="UP000621560"/>
    </source>
</evidence>
<evidence type="ECO:0000313" key="2">
    <source>
        <dbReference type="EMBL" id="MBD2847135.1"/>
    </source>
</evidence>
<reference evidence="2" key="1">
    <citation type="submission" date="2020-09" db="EMBL/GenBank/DDBJ databases">
        <title>A novel bacterium of genus Paenibacillus, isolated from South China Sea.</title>
        <authorList>
            <person name="Huang H."/>
            <person name="Mo K."/>
            <person name="Hu Y."/>
        </authorList>
    </citation>
    <scope>NUCLEOTIDE SEQUENCE</scope>
    <source>
        <strain evidence="2">IB182496</strain>
    </source>
</reference>
<gene>
    <name evidence="2" type="ORF">IDH44_18200</name>
</gene>
<proteinExistence type="predicted"/>
<sequence>MPLSNLYYCVGCGRLEELGGAATLFHTGFYKVVHPLGCCGDCADSASNVKPEAGRRQAAALDESGPQGPDGTKQASASSLRAAGCPCTEHVS</sequence>
<name>A0A927BWY3_9BACL</name>
<dbReference type="AlphaFoldDB" id="A0A927BWY3"/>
<dbReference type="RefSeq" id="WP_190920175.1">
    <property type="nucleotide sequence ID" value="NZ_JACXIZ010000033.1"/>
</dbReference>
<accession>A0A927BWY3</accession>
<evidence type="ECO:0008006" key="4">
    <source>
        <dbReference type="Google" id="ProtNLM"/>
    </source>
</evidence>
<dbReference type="EMBL" id="JACXIZ010000033">
    <property type="protein sequence ID" value="MBD2847135.1"/>
    <property type="molecule type" value="Genomic_DNA"/>
</dbReference>
<comment type="caution">
    <text evidence="2">The sequence shown here is derived from an EMBL/GenBank/DDBJ whole genome shotgun (WGS) entry which is preliminary data.</text>
</comment>
<dbReference type="Proteomes" id="UP000621560">
    <property type="component" value="Unassembled WGS sequence"/>
</dbReference>
<protein>
    <recommendedName>
        <fullName evidence="4">DUF3973 domain-containing protein</fullName>
    </recommendedName>
</protein>
<evidence type="ECO:0000256" key="1">
    <source>
        <dbReference type="SAM" id="MobiDB-lite"/>
    </source>
</evidence>